<name>A0AAD8PRF3_9PEZI</name>
<accession>A0AAD8PRF3</accession>
<gene>
    <name evidence="2" type="ORF">LY79DRAFT_564583</name>
</gene>
<feature type="region of interest" description="Disordered" evidence="1">
    <location>
        <begin position="1"/>
        <end position="25"/>
    </location>
</feature>
<reference evidence="2" key="1">
    <citation type="submission" date="2021-06" db="EMBL/GenBank/DDBJ databases">
        <title>Comparative genomics, transcriptomics and evolutionary studies reveal genomic signatures of adaptation to plant cell wall in hemibiotrophic fungi.</title>
        <authorList>
            <consortium name="DOE Joint Genome Institute"/>
            <person name="Baroncelli R."/>
            <person name="Diaz J.F."/>
            <person name="Benocci T."/>
            <person name="Peng M."/>
            <person name="Battaglia E."/>
            <person name="Haridas S."/>
            <person name="Andreopoulos W."/>
            <person name="Labutti K."/>
            <person name="Pangilinan J."/>
            <person name="Floch G.L."/>
            <person name="Makela M.R."/>
            <person name="Henrissat B."/>
            <person name="Grigoriev I.V."/>
            <person name="Crouch J.A."/>
            <person name="De Vries R.P."/>
            <person name="Sukno S.A."/>
            <person name="Thon M.R."/>
        </authorList>
    </citation>
    <scope>NUCLEOTIDE SEQUENCE</scope>
    <source>
        <strain evidence="2">CBS 125086</strain>
    </source>
</reference>
<protein>
    <submittedName>
        <fullName evidence="2">Uncharacterized protein</fullName>
    </submittedName>
</protein>
<dbReference type="Proteomes" id="UP001230504">
    <property type="component" value="Unassembled WGS sequence"/>
</dbReference>
<dbReference type="EMBL" id="JAHLJV010000068">
    <property type="protein sequence ID" value="KAK1579333.1"/>
    <property type="molecule type" value="Genomic_DNA"/>
</dbReference>
<keyword evidence="3" id="KW-1185">Reference proteome</keyword>
<organism evidence="2 3">
    <name type="scientific">Colletotrichum navitas</name>
    <dbReference type="NCBI Taxonomy" id="681940"/>
    <lineage>
        <taxon>Eukaryota</taxon>
        <taxon>Fungi</taxon>
        <taxon>Dikarya</taxon>
        <taxon>Ascomycota</taxon>
        <taxon>Pezizomycotina</taxon>
        <taxon>Sordariomycetes</taxon>
        <taxon>Hypocreomycetidae</taxon>
        <taxon>Glomerellales</taxon>
        <taxon>Glomerellaceae</taxon>
        <taxon>Colletotrichum</taxon>
        <taxon>Colletotrichum graminicola species complex</taxon>
    </lineage>
</organism>
<dbReference type="RefSeq" id="XP_060410468.1">
    <property type="nucleotide sequence ID" value="XM_060558672.1"/>
</dbReference>
<dbReference type="GeneID" id="85442912"/>
<evidence type="ECO:0000313" key="2">
    <source>
        <dbReference type="EMBL" id="KAK1579333.1"/>
    </source>
</evidence>
<dbReference type="AlphaFoldDB" id="A0AAD8PRF3"/>
<sequence length="150" mass="16706">MRCELHHPPRCTPPTSTASRCPSPQGPQTTSLLFFRQARASRTFSCSVGPSLWHATRSGLTRGSPSVWEQGAGRFMVADGNQYDEISPRSNPDLLMLGYRRAVLITVGDVTLLHCNGVRTYKHSCGACHLPYQFRIRSILRSMSIVWSLT</sequence>
<evidence type="ECO:0000313" key="3">
    <source>
        <dbReference type="Proteomes" id="UP001230504"/>
    </source>
</evidence>
<evidence type="ECO:0000256" key="1">
    <source>
        <dbReference type="SAM" id="MobiDB-lite"/>
    </source>
</evidence>
<feature type="compositionally biased region" description="Polar residues" evidence="1">
    <location>
        <begin position="13"/>
        <end position="25"/>
    </location>
</feature>
<proteinExistence type="predicted"/>
<comment type="caution">
    <text evidence="2">The sequence shown here is derived from an EMBL/GenBank/DDBJ whole genome shotgun (WGS) entry which is preliminary data.</text>
</comment>